<dbReference type="Gene3D" id="3.40.50.20">
    <property type="match status" value="1"/>
</dbReference>
<evidence type="ECO:0000256" key="2">
    <source>
        <dbReference type="ARBA" id="ARBA00022679"/>
    </source>
</evidence>
<dbReference type="InterPro" id="IPR020019">
    <property type="entry name" value="AcTrfase_PglD-like"/>
</dbReference>
<feature type="site" description="Increases basicity of active site His" evidence="4">
    <location>
        <position position="129"/>
    </location>
</feature>
<keyword evidence="3" id="KW-0677">Repeat</keyword>
<dbReference type="PANTHER" id="PTHR43300">
    <property type="entry name" value="ACETYLTRANSFERASE"/>
    <property type="match status" value="1"/>
</dbReference>
<dbReference type="SUPFAM" id="SSF51161">
    <property type="entry name" value="Trimeric LpxA-like enzymes"/>
    <property type="match status" value="1"/>
</dbReference>
<organism evidence="7 8">
    <name type="scientific">Epilithonimonas xixisoli</name>
    <dbReference type="NCBI Taxonomy" id="1476462"/>
    <lineage>
        <taxon>Bacteria</taxon>
        <taxon>Pseudomonadati</taxon>
        <taxon>Bacteroidota</taxon>
        <taxon>Flavobacteriia</taxon>
        <taxon>Flavobacteriales</taxon>
        <taxon>Weeksellaceae</taxon>
        <taxon>Chryseobacterium group</taxon>
        <taxon>Epilithonimonas</taxon>
    </lineage>
</organism>
<dbReference type="EMBL" id="SOEO01000003">
    <property type="protein sequence ID" value="TDX83010.1"/>
    <property type="molecule type" value="Genomic_DNA"/>
</dbReference>
<name>A0A4R8I4V5_9FLAO</name>
<dbReference type="OrthoDB" id="9794407at2"/>
<feature type="domain" description="PglD N-terminal" evidence="6">
    <location>
        <begin position="4"/>
        <end position="71"/>
    </location>
</feature>
<dbReference type="NCBIfam" id="TIGR03570">
    <property type="entry name" value="NeuD_NnaD"/>
    <property type="match status" value="1"/>
</dbReference>
<dbReference type="InterPro" id="IPR018357">
    <property type="entry name" value="Hexapep_transf_CS"/>
</dbReference>
<dbReference type="CDD" id="cd03360">
    <property type="entry name" value="LbH_AT_putative"/>
    <property type="match status" value="1"/>
</dbReference>
<feature type="active site" description="Proton acceptor" evidence="4">
    <location>
        <position position="128"/>
    </location>
</feature>
<proteinExistence type="inferred from homology"/>
<evidence type="ECO:0000256" key="5">
    <source>
        <dbReference type="PIRSR" id="PIRSR620019-2"/>
    </source>
</evidence>
<feature type="binding site" evidence="5">
    <location>
        <position position="137"/>
    </location>
    <ligand>
        <name>acetyl-CoA</name>
        <dbReference type="ChEBI" id="CHEBI:57288"/>
    </ligand>
</feature>
<protein>
    <submittedName>
        <fullName evidence="7">Acetyltransferase EpsM</fullName>
    </submittedName>
</protein>
<dbReference type="GO" id="GO:0016740">
    <property type="term" value="F:transferase activity"/>
    <property type="evidence" value="ECO:0007669"/>
    <property type="project" value="UniProtKB-KW"/>
</dbReference>
<comment type="similarity">
    <text evidence="1">Belongs to the transferase hexapeptide repeat family.</text>
</comment>
<dbReference type="Pfam" id="PF17836">
    <property type="entry name" value="PglD_N"/>
    <property type="match status" value="1"/>
</dbReference>
<keyword evidence="2 7" id="KW-0808">Transferase</keyword>
<dbReference type="InterPro" id="IPR011004">
    <property type="entry name" value="Trimer_LpxA-like_sf"/>
</dbReference>
<evidence type="ECO:0000256" key="3">
    <source>
        <dbReference type="ARBA" id="ARBA00022737"/>
    </source>
</evidence>
<accession>A0A4R8I4V5</accession>
<dbReference type="RefSeq" id="WP_133945990.1">
    <property type="nucleotide sequence ID" value="NZ_SOEO01000003.1"/>
</dbReference>
<feature type="binding site" evidence="5">
    <location>
        <position position="158"/>
    </location>
    <ligand>
        <name>acetyl-CoA</name>
        <dbReference type="ChEBI" id="CHEBI:57288"/>
    </ligand>
</feature>
<gene>
    <name evidence="7" type="ORF">B0I22_3065</name>
</gene>
<evidence type="ECO:0000313" key="8">
    <source>
        <dbReference type="Proteomes" id="UP000295313"/>
    </source>
</evidence>
<evidence type="ECO:0000256" key="4">
    <source>
        <dbReference type="PIRSR" id="PIRSR620019-1"/>
    </source>
</evidence>
<feature type="binding site" evidence="5">
    <location>
        <position position="64"/>
    </location>
    <ligand>
        <name>substrate</name>
    </ligand>
</feature>
<evidence type="ECO:0000256" key="1">
    <source>
        <dbReference type="ARBA" id="ARBA00007274"/>
    </source>
</evidence>
<reference evidence="7 8" key="1">
    <citation type="submission" date="2019-03" db="EMBL/GenBank/DDBJ databases">
        <title>Genomic Encyclopedia of Type Strains, Phase III (KMG-III): the genomes of soil and plant-associated and newly described type strains.</title>
        <authorList>
            <person name="Whitman W."/>
        </authorList>
    </citation>
    <scope>NUCLEOTIDE SEQUENCE [LARGE SCALE GENOMIC DNA]</scope>
    <source>
        <strain evidence="7 8">CGMCC 1.12802</strain>
    </source>
</reference>
<keyword evidence="8" id="KW-1185">Reference proteome</keyword>
<dbReference type="Proteomes" id="UP000295313">
    <property type="component" value="Unassembled WGS sequence"/>
</dbReference>
<dbReference type="InterPro" id="IPR050179">
    <property type="entry name" value="Trans_hexapeptide_repeat"/>
</dbReference>
<comment type="caution">
    <text evidence="7">The sequence shown here is derived from an EMBL/GenBank/DDBJ whole genome shotgun (WGS) entry which is preliminary data.</text>
</comment>
<sequence>MDKKVCFIGAGGHAKVVIEIAEILDYEIEAIYDQNTNVNSVLNYPVSHHFENLQFQKNVILALGNNQNRKSNSELFSTAQFNLIHPSVVLSKSAEVGFGTVMMAGAIVNSSTKIGKHCIVNTSASIDHDCVIEDFVHISPKAALAGNVTVREGAQVGIGACVKQNVTIGRWAVIGAGAVVIKDVPDNAIMVGNPAKYLKNNIL</sequence>
<dbReference type="PANTHER" id="PTHR43300:SF7">
    <property type="entry name" value="UDP-N-ACETYLBACILLOSAMINE N-ACETYLTRANSFERASE"/>
    <property type="match status" value="1"/>
</dbReference>
<evidence type="ECO:0000259" key="6">
    <source>
        <dbReference type="Pfam" id="PF17836"/>
    </source>
</evidence>
<dbReference type="PROSITE" id="PS00101">
    <property type="entry name" value="HEXAPEP_TRANSFERASES"/>
    <property type="match status" value="1"/>
</dbReference>
<dbReference type="Gene3D" id="2.160.10.10">
    <property type="entry name" value="Hexapeptide repeat proteins"/>
    <property type="match status" value="1"/>
</dbReference>
<evidence type="ECO:0000313" key="7">
    <source>
        <dbReference type="EMBL" id="TDX83010.1"/>
    </source>
</evidence>
<dbReference type="InterPro" id="IPR041561">
    <property type="entry name" value="PglD_N"/>
</dbReference>
<dbReference type="AlphaFoldDB" id="A0A4R8I4V5"/>